<dbReference type="InterPro" id="IPR032675">
    <property type="entry name" value="LRR_dom_sf"/>
</dbReference>
<dbReference type="PANTHER" id="PTHR48060">
    <property type="entry name" value="DNA DAMAGE-REPAIR/TOLERATION PROTEIN DRT100"/>
    <property type="match status" value="1"/>
</dbReference>
<keyword evidence="7" id="KW-1185">Reference proteome</keyword>
<dbReference type="EMBL" id="OU503039">
    <property type="protein sequence ID" value="CAI9759221.1"/>
    <property type="molecule type" value="Genomic_DNA"/>
</dbReference>
<dbReference type="PANTHER" id="PTHR48060:SF21">
    <property type="entry name" value="L DOMAIN-LIKE PROTEIN"/>
    <property type="match status" value="1"/>
</dbReference>
<dbReference type="FunFam" id="3.80.10.10:FF:000565">
    <property type="entry name" value="Leucine-rich repeat receptor-like kinase protein FLORAL ORGAN NUMBER1"/>
    <property type="match status" value="1"/>
</dbReference>
<dbReference type="Pfam" id="PF08263">
    <property type="entry name" value="LRRNT_2"/>
    <property type="match status" value="1"/>
</dbReference>
<dbReference type="AlphaFoldDB" id="A0AAD2DPS5"/>
<dbReference type="InterPro" id="IPR053211">
    <property type="entry name" value="DNA_repair-toleration"/>
</dbReference>
<evidence type="ECO:0000313" key="6">
    <source>
        <dbReference type="EMBL" id="CAI9759221.1"/>
    </source>
</evidence>
<evidence type="ECO:0000256" key="3">
    <source>
        <dbReference type="ARBA" id="ARBA00022737"/>
    </source>
</evidence>
<evidence type="ECO:0000256" key="4">
    <source>
        <dbReference type="SAM" id="MobiDB-lite"/>
    </source>
</evidence>
<evidence type="ECO:0000256" key="2">
    <source>
        <dbReference type="ARBA" id="ARBA00022729"/>
    </source>
</evidence>
<evidence type="ECO:0000259" key="5">
    <source>
        <dbReference type="Pfam" id="PF08263"/>
    </source>
</evidence>
<feature type="domain" description="Leucine-rich repeat-containing N-terminal plant-type" evidence="5">
    <location>
        <begin position="88"/>
        <end position="125"/>
    </location>
</feature>
<dbReference type="Proteomes" id="UP000834106">
    <property type="component" value="Chromosome 4"/>
</dbReference>
<evidence type="ECO:0000256" key="1">
    <source>
        <dbReference type="ARBA" id="ARBA00022614"/>
    </source>
</evidence>
<accession>A0AAD2DPS5</accession>
<keyword evidence="1" id="KW-0433">Leucine-rich repeat</keyword>
<gene>
    <name evidence="6" type="ORF">FPE_LOCUS6651</name>
</gene>
<keyword evidence="2" id="KW-0732">Signal</keyword>
<feature type="compositionally biased region" description="Polar residues" evidence="4">
    <location>
        <begin position="58"/>
        <end position="74"/>
    </location>
</feature>
<feature type="region of interest" description="Disordered" evidence="4">
    <location>
        <begin position="40"/>
        <end position="81"/>
    </location>
</feature>
<keyword evidence="3" id="KW-0677">Repeat</keyword>
<dbReference type="SUPFAM" id="SSF52058">
    <property type="entry name" value="L domain-like"/>
    <property type="match status" value="1"/>
</dbReference>
<name>A0AAD2DPS5_9LAMI</name>
<reference evidence="6" key="1">
    <citation type="submission" date="2023-05" db="EMBL/GenBank/DDBJ databases">
        <authorList>
            <person name="Huff M."/>
        </authorList>
    </citation>
    <scope>NUCLEOTIDE SEQUENCE</scope>
</reference>
<dbReference type="Gene3D" id="3.80.10.10">
    <property type="entry name" value="Ribonuclease Inhibitor"/>
    <property type="match status" value="1"/>
</dbReference>
<dbReference type="InterPro" id="IPR001611">
    <property type="entry name" value="Leu-rich_rpt"/>
</dbReference>
<dbReference type="Pfam" id="PF00560">
    <property type="entry name" value="LRR_1"/>
    <property type="match status" value="1"/>
</dbReference>
<organism evidence="6 7">
    <name type="scientific">Fraxinus pennsylvanica</name>
    <dbReference type="NCBI Taxonomy" id="56036"/>
    <lineage>
        <taxon>Eukaryota</taxon>
        <taxon>Viridiplantae</taxon>
        <taxon>Streptophyta</taxon>
        <taxon>Embryophyta</taxon>
        <taxon>Tracheophyta</taxon>
        <taxon>Spermatophyta</taxon>
        <taxon>Magnoliopsida</taxon>
        <taxon>eudicotyledons</taxon>
        <taxon>Gunneridae</taxon>
        <taxon>Pentapetalae</taxon>
        <taxon>asterids</taxon>
        <taxon>lamiids</taxon>
        <taxon>Lamiales</taxon>
        <taxon>Oleaceae</taxon>
        <taxon>Oleeae</taxon>
        <taxon>Fraxinus</taxon>
    </lineage>
</organism>
<dbReference type="InterPro" id="IPR013210">
    <property type="entry name" value="LRR_N_plant-typ"/>
</dbReference>
<protein>
    <recommendedName>
        <fullName evidence="5">Leucine-rich repeat-containing N-terminal plant-type domain-containing protein</fullName>
    </recommendedName>
</protein>
<sequence>MKCFDHAEFVQAVLELVPGIGTRLVLDIVGVIEDDEPAGEEMLVEEDVSSSPSEHEQSLPSSTAFDNPLVSSRPSLDVKKPDGANQIDLEALLAFKDGISDDPFEVLSSWNDSVHFCQWRGVICSTRHQRVTTLNLYHQKLKGSMSSYIGNLSFLHQLVIDNNNFTGKIPQELGGLKRLRILWLRNNSLDVKIHPAFLIALVSWKSSCLETV</sequence>
<evidence type="ECO:0000313" key="7">
    <source>
        <dbReference type="Proteomes" id="UP000834106"/>
    </source>
</evidence>
<proteinExistence type="predicted"/>